<evidence type="ECO:0000256" key="2">
    <source>
        <dbReference type="HAMAP-Rule" id="MF_02087"/>
    </source>
</evidence>
<sequence length="229" mass="25627">MSIADNIKQILGNIEAARLRSPRAAKQVHLLAVSKTKPIEAVTEAWNSGQKWFGENRVQELVPKQEALPDAEWHLIGHLQTNKVKYIIGKTALIHSLDNIGLADEIEKRSAAAGLITDCLVQVNIAEEEQKSGLYVPELASFIDAMADRPHIKIKGLMTIGPVVEDPEDIRPVFSELRRLFEREKARDLPFADFQWLSRGMSHDYHIAVEEGANIVRVGSSIFGARQYN</sequence>
<dbReference type="HAMAP" id="MF_02087">
    <property type="entry name" value="PLP_homeostasis"/>
    <property type="match status" value="1"/>
</dbReference>
<comment type="caution">
    <text evidence="6">The sequence shown here is derived from an EMBL/GenBank/DDBJ whole genome shotgun (WGS) entry which is preliminary data.</text>
</comment>
<dbReference type="Gene3D" id="3.20.20.10">
    <property type="entry name" value="Alanine racemase"/>
    <property type="match status" value="1"/>
</dbReference>
<dbReference type="NCBIfam" id="TIGR00044">
    <property type="entry name" value="YggS family pyridoxal phosphate-dependent enzyme"/>
    <property type="match status" value="1"/>
</dbReference>
<dbReference type="InterPro" id="IPR029066">
    <property type="entry name" value="PLP-binding_barrel"/>
</dbReference>
<comment type="function">
    <text evidence="2">Pyridoxal 5'-phosphate (PLP)-binding protein, which is involved in PLP homeostasis.</text>
</comment>
<dbReference type="AlphaFoldDB" id="A0AA43UBG6"/>
<dbReference type="InterPro" id="IPR001608">
    <property type="entry name" value="Ala_racemase_N"/>
</dbReference>
<dbReference type="GO" id="GO:0030170">
    <property type="term" value="F:pyridoxal phosphate binding"/>
    <property type="evidence" value="ECO:0007669"/>
    <property type="project" value="UniProtKB-UniRule"/>
</dbReference>
<dbReference type="PIRSF" id="PIRSF004848">
    <property type="entry name" value="YBL036c_PLPDEIII"/>
    <property type="match status" value="1"/>
</dbReference>
<dbReference type="Pfam" id="PF01168">
    <property type="entry name" value="Ala_racemase_N"/>
    <property type="match status" value="1"/>
</dbReference>
<organism evidence="6 7">
    <name type="scientific">Phoenicibacter congonensis</name>
    <dbReference type="NCBI Taxonomy" id="1944646"/>
    <lineage>
        <taxon>Bacteria</taxon>
        <taxon>Bacillati</taxon>
        <taxon>Actinomycetota</taxon>
        <taxon>Coriobacteriia</taxon>
        <taxon>Eggerthellales</taxon>
        <taxon>Eggerthellaceae</taxon>
        <taxon>Phoenicibacter</taxon>
    </lineage>
</organism>
<keyword evidence="1 2" id="KW-0663">Pyridoxal phosphate</keyword>
<name>A0AA43UBG6_9ACTN</name>
<dbReference type="CDD" id="cd00635">
    <property type="entry name" value="PLPDE_III_YBL036c_like"/>
    <property type="match status" value="1"/>
</dbReference>
<dbReference type="Proteomes" id="UP001168575">
    <property type="component" value="Unassembled WGS sequence"/>
</dbReference>
<comment type="similarity">
    <text evidence="2 4">Belongs to the pyridoxal phosphate-binding protein YggS/PROSC family.</text>
</comment>
<dbReference type="SUPFAM" id="SSF51419">
    <property type="entry name" value="PLP-binding barrel"/>
    <property type="match status" value="1"/>
</dbReference>
<evidence type="ECO:0000313" key="7">
    <source>
        <dbReference type="Proteomes" id="UP001168575"/>
    </source>
</evidence>
<gene>
    <name evidence="6" type="ORF">Q3982_09250</name>
</gene>
<dbReference type="PANTHER" id="PTHR10146">
    <property type="entry name" value="PROLINE SYNTHETASE CO-TRANSCRIBED BACTERIAL HOMOLOG PROTEIN"/>
    <property type="match status" value="1"/>
</dbReference>
<feature type="modified residue" description="N6-(pyridoxal phosphate)lysine" evidence="2 3">
    <location>
        <position position="35"/>
    </location>
</feature>
<protein>
    <recommendedName>
        <fullName evidence="2">Pyridoxal phosphate homeostasis protein</fullName>
        <shortName evidence="2">PLP homeostasis protein</shortName>
    </recommendedName>
</protein>
<accession>A0AA43UBG6</accession>
<dbReference type="FunFam" id="3.20.20.10:FF:000018">
    <property type="entry name" value="Pyridoxal phosphate homeostasis protein"/>
    <property type="match status" value="1"/>
</dbReference>
<feature type="domain" description="Alanine racemase N-terminal" evidence="5">
    <location>
        <begin position="10"/>
        <end position="226"/>
    </location>
</feature>
<evidence type="ECO:0000256" key="3">
    <source>
        <dbReference type="PIRSR" id="PIRSR004848-1"/>
    </source>
</evidence>
<evidence type="ECO:0000313" key="6">
    <source>
        <dbReference type="EMBL" id="MDO4842847.1"/>
    </source>
</evidence>
<keyword evidence="7" id="KW-1185">Reference proteome</keyword>
<comment type="cofactor">
    <cofactor evidence="3">
        <name>pyridoxal 5'-phosphate</name>
        <dbReference type="ChEBI" id="CHEBI:597326"/>
    </cofactor>
</comment>
<reference evidence="6" key="1">
    <citation type="submission" date="2023-07" db="EMBL/GenBank/DDBJ databases">
        <title>Between Cages and Wild: Unraveling the Impact of Captivity on Animal Microbiomes and Antimicrobial Resistance.</title>
        <authorList>
            <person name="Schmartz G.P."/>
            <person name="Rehner J."/>
            <person name="Schuff M.J."/>
            <person name="Becker S.L."/>
            <person name="Kravczyk M."/>
            <person name="Gurevich A."/>
            <person name="Francke R."/>
            <person name="Mueller R."/>
            <person name="Keller V."/>
            <person name="Keller A."/>
        </authorList>
    </citation>
    <scope>NUCLEOTIDE SEQUENCE</scope>
    <source>
        <strain evidence="6">S12M_St_49</strain>
    </source>
</reference>
<dbReference type="EMBL" id="JAUMVS010000338">
    <property type="protein sequence ID" value="MDO4842847.1"/>
    <property type="molecule type" value="Genomic_DNA"/>
</dbReference>
<evidence type="ECO:0000259" key="5">
    <source>
        <dbReference type="Pfam" id="PF01168"/>
    </source>
</evidence>
<dbReference type="InterPro" id="IPR011078">
    <property type="entry name" value="PyrdxlP_homeostasis"/>
</dbReference>
<dbReference type="PANTHER" id="PTHR10146:SF14">
    <property type="entry name" value="PYRIDOXAL PHOSPHATE HOMEOSTASIS PROTEIN"/>
    <property type="match status" value="1"/>
</dbReference>
<evidence type="ECO:0000256" key="4">
    <source>
        <dbReference type="RuleBase" id="RU004514"/>
    </source>
</evidence>
<proteinExistence type="inferred from homology"/>
<evidence type="ECO:0000256" key="1">
    <source>
        <dbReference type="ARBA" id="ARBA00022898"/>
    </source>
</evidence>